<evidence type="ECO:0000256" key="3">
    <source>
        <dbReference type="ARBA" id="ARBA00010676"/>
    </source>
</evidence>
<dbReference type="SUPFAM" id="SSF49344">
    <property type="entry name" value="CBD9-like"/>
    <property type="match status" value="1"/>
</dbReference>
<dbReference type="GO" id="GO:0042421">
    <property type="term" value="P:norepinephrine biosynthetic process"/>
    <property type="evidence" value="ECO:0007669"/>
    <property type="project" value="TreeGrafter"/>
</dbReference>
<dbReference type="GO" id="GO:0005507">
    <property type="term" value="F:copper ion binding"/>
    <property type="evidence" value="ECO:0007669"/>
    <property type="project" value="InterPro"/>
</dbReference>
<organism evidence="14">
    <name type="scientific">Phallusia mammillata</name>
    <dbReference type="NCBI Taxonomy" id="59560"/>
    <lineage>
        <taxon>Eukaryota</taxon>
        <taxon>Metazoa</taxon>
        <taxon>Chordata</taxon>
        <taxon>Tunicata</taxon>
        <taxon>Ascidiacea</taxon>
        <taxon>Phlebobranchia</taxon>
        <taxon>Ascidiidae</taxon>
        <taxon>Phallusia</taxon>
    </lineage>
</organism>
<dbReference type="InterPro" id="IPR008977">
    <property type="entry name" value="PHM/PNGase_F_dom_sf"/>
</dbReference>
<evidence type="ECO:0000256" key="9">
    <source>
        <dbReference type="ARBA" id="ARBA00023136"/>
    </source>
</evidence>
<dbReference type="GO" id="GO:0006589">
    <property type="term" value="P:octopamine biosynthetic process"/>
    <property type="evidence" value="ECO:0007669"/>
    <property type="project" value="TreeGrafter"/>
</dbReference>
<dbReference type="Pfam" id="PF03712">
    <property type="entry name" value="Cu2_monoox_C"/>
    <property type="match status" value="1"/>
</dbReference>
<dbReference type="GO" id="GO:0004500">
    <property type="term" value="F:dopamine beta-monooxygenase activity"/>
    <property type="evidence" value="ECO:0007669"/>
    <property type="project" value="InterPro"/>
</dbReference>
<dbReference type="SUPFAM" id="SSF49742">
    <property type="entry name" value="PHM/PNGase F"/>
    <property type="match status" value="2"/>
</dbReference>
<sequence>MLASIVCLLLLFSLNTISASQPEPSETFTHNAQLEPNGKIHLYWKFNQTYITFEVHGNTNGWVGIGFSPSGSMMGADMSVGWVKNGEATITDRHGVTTGNTYPPLDTEQNVELLGGSECDGWTVLKFRRQLAACDDQDLEITTHTMRVIYAWGLEDPTGDDLSGSDYHTPVRRGVKSLLLLIQPNFKQSRYPEGERHFHFDMRNDKFQVPDEDTYYNCRLFKLPHLTTKHHMVKIEPLIDKGHEMNVHHIVIYQCNDPNLTNRSVGMNTRCSSKNKPADFLTCIYMVHTWAIGGSAFYYPTHAGYPLGTPDAPKYVVMEMHYDNPLRKADIVDSSGLRLTYTPDLRQYDAGILDIGVGVSGIQHIIPPNAKSFYSYGDCTSECLSYSLEREGFASIKAFAVMMHSHTIGKQLTLKHIRNETELEPIASDLTYDFNYQETRFLSEERTVMRSDTLRMTCNYKSTGRAGITMGGLSTSHEMCLSFLYFYPKLELRYCMSTPDFSTLMTYFGFESYSNTGDIDHAFVDLNDITIWQPEKYTNKTAIENINAMQWNEAKVTKFEKDMTTMLSSLTCYGSHYALPFPLQQQEPKVITNPYVNEKEQLNCTEPSSGFSHTGLTDECSARNDPTVAPYTTSSGVHGLYSFNWMFLTLVAAFVQYYTRMILAI</sequence>
<dbReference type="PRINTS" id="PR00767">
    <property type="entry name" value="DBMONOXGNASE"/>
</dbReference>
<dbReference type="InterPro" id="IPR024548">
    <property type="entry name" value="Cu2_monoox_C"/>
</dbReference>
<dbReference type="GO" id="GO:0030667">
    <property type="term" value="C:secretory granule membrane"/>
    <property type="evidence" value="ECO:0007669"/>
    <property type="project" value="TreeGrafter"/>
</dbReference>
<feature type="domain" description="DOMON" evidence="13">
    <location>
        <begin position="38"/>
        <end position="153"/>
    </location>
</feature>
<gene>
    <name evidence="14" type="primary">Moxd1-001</name>
</gene>
<dbReference type="Pfam" id="PF01082">
    <property type="entry name" value="Cu2_monooxygen"/>
    <property type="match status" value="1"/>
</dbReference>
<dbReference type="AlphaFoldDB" id="A0A6F9DLQ4"/>
<dbReference type="Pfam" id="PF03351">
    <property type="entry name" value="DOMON"/>
    <property type="match status" value="1"/>
</dbReference>
<proteinExistence type="evidence at transcript level"/>
<keyword evidence="8 14" id="KW-0503">Monooxygenase</keyword>
<evidence type="ECO:0000256" key="2">
    <source>
        <dbReference type="ARBA" id="ARBA00004370"/>
    </source>
</evidence>
<dbReference type="PANTHER" id="PTHR10157">
    <property type="entry name" value="DOPAMINE BETA HYDROXYLASE RELATED"/>
    <property type="match status" value="1"/>
</dbReference>
<evidence type="ECO:0000256" key="10">
    <source>
        <dbReference type="ARBA" id="ARBA00023157"/>
    </source>
</evidence>
<keyword evidence="7" id="KW-0186">Copper</keyword>
<dbReference type="InterPro" id="IPR045266">
    <property type="entry name" value="DOH_DOMON"/>
</dbReference>
<name>A0A6F9DLQ4_9ASCI</name>
<evidence type="ECO:0000256" key="11">
    <source>
        <dbReference type="ARBA" id="ARBA00023180"/>
    </source>
</evidence>
<dbReference type="InterPro" id="IPR014784">
    <property type="entry name" value="Cu2_ascorb_mOase-like_C"/>
</dbReference>
<feature type="signal peptide" evidence="12">
    <location>
        <begin position="1"/>
        <end position="19"/>
    </location>
</feature>
<evidence type="ECO:0000259" key="13">
    <source>
        <dbReference type="PROSITE" id="PS50836"/>
    </source>
</evidence>
<keyword evidence="4" id="KW-0479">Metal-binding</keyword>
<evidence type="ECO:0000256" key="12">
    <source>
        <dbReference type="SAM" id="SignalP"/>
    </source>
</evidence>
<evidence type="ECO:0000313" key="14">
    <source>
        <dbReference type="EMBL" id="CAB3263916.1"/>
    </source>
</evidence>
<dbReference type="InterPro" id="IPR028460">
    <property type="entry name" value="Tbh/DBH"/>
</dbReference>
<evidence type="ECO:0000256" key="1">
    <source>
        <dbReference type="ARBA" id="ARBA00001973"/>
    </source>
</evidence>
<dbReference type="SMART" id="SM00664">
    <property type="entry name" value="DoH"/>
    <property type="match status" value="1"/>
</dbReference>
<dbReference type="Gene3D" id="2.60.120.310">
    <property type="entry name" value="Copper type II, ascorbate-dependent monooxygenase, N-terminal domain"/>
    <property type="match status" value="1"/>
</dbReference>
<keyword evidence="10" id="KW-1015">Disulfide bond</keyword>
<feature type="chain" id="PRO_5026264801" evidence="12">
    <location>
        <begin position="20"/>
        <end position="665"/>
    </location>
</feature>
<dbReference type="EMBL" id="LR788054">
    <property type="protein sequence ID" value="CAB3263916.1"/>
    <property type="molecule type" value="mRNA"/>
</dbReference>
<evidence type="ECO:0000256" key="6">
    <source>
        <dbReference type="ARBA" id="ARBA00023002"/>
    </source>
</evidence>
<evidence type="ECO:0000256" key="5">
    <source>
        <dbReference type="ARBA" id="ARBA00022729"/>
    </source>
</evidence>
<dbReference type="PROSITE" id="PS50836">
    <property type="entry name" value="DOMON"/>
    <property type="match status" value="1"/>
</dbReference>
<evidence type="ECO:0000256" key="4">
    <source>
        <dbReference type="ARBA" id="ARBA00022723"/>
    </source>
</evidence>
<dbReference type="CDD" id="cd09631">
    <property type="entry name" value="DOMON_DOH"/>
    <property type="match status" value="1"/>
</dbReference>
<keyword evidence="9" id="KW-0472">Membrane</keyword>
<evidence type="ECO:0000256" key="7">
    <source>
        <dbReference type="ARBA" id="ARBA00023008"/>
    </source>
</evidence>
<dbReference type="InterPro" id="IPR036939">
    <property type="entry name" value="Cu2_ascorb_mOase_N_sf"/>
</dbReference>
<reference evidence="14" key="1">
    <citation type="submission" date="2020-04" db="EMBL/GenBank/DDBJ databases">
        <authorList>
            <person name="Neveu A P."/>
        </authorList>
    </citation>
    <scope>NUCLEOTIDE SEQUENCE</scope>
    <source>
        <tissue evidence="14">Whole embryo</tissue>
    </source>
</reference>
<dbReference type="InterPro" id="IPR000945">
    <property type="entry name" value="DBH-like"/>
</dbReference>
<dbReference type="FunFam" id="2.60.40.1210:FF:000001">
    <property type="entry name" value="Monooxygenase, DBH-like 1, like"/>
    <property type="match status" value="1"/>
</dbReference>
<dbReference type="PANTHER" id="PTHR10157:SF23">
    <property type="entry name" value="MOXD1 HOMOLOG 1"/>
    <property type="match status" value="1"/>
</dbReference>
<dbReference type="FunFam" id="2.60.120.230:FF:000001">
    <property type="entry name" value="Monooxygenase, DBH-like 1"/>
    <property type="match status" value="1"/>
</dbReference>
<keyword evidence="6" id="KW-0560">Oxidoreductase</keyword>
<keyword evidence="5 12" id="KW-0732">Signal</keyword>
<keyword evidence="11" id="KW-0325">Glycoprotein</keyword>
<dbReference type="InterPro" id="IPR000323">
    <property type="entry name" value="Cu2_ascorb_mOase_N"/>
</dbReference>
<dbReference type="FunFam" id="2.60.120.310:FF:000004">
    <property type="entry name" value="DBH-like monooxygenase protein 1"/>
    <property type="match status" value="1"/>
</dbReference>
<comment type="similarity">
    <text evidence="3">Belongs to the copper type II ascorbate-dependent monooxygenase family.</text>
</comment>
<dbReference type="GO" id="GO:0005615">
    <property type="term" value="C:extracellular space"/>
    <property type="evidence" value="ECO:0007669"/>
    <property type="project" value="TreeGrafter"/>
</dbReference>
<dbReference type="GO" id="GO:0042420">
    <property type="term" value="P:dopamine catabolic process"/>
    <property type="evidence" value="ECO:0007669"/>
    <property type="project" value="TreeGrafter"/>
</dbReference>
<dbReference type="Gene3D" id="2.60.40.1210">
    <property type="entry name" value="Cellobiose dehydrogenase, cytochrome domain"/>
    <property type="match status" value="1"/>
</dbReference>
<dbReference type="InterPro" id="IPR005018">
    <property type="entry name" value="DOMON_domain"/>
</dbReference>
<comment type="subcellular location">
    <subcellularLocation>
        <location evidence="2">Membrane</location>
    </subcellularLocation>
</comment>
<accession>A0A6F9DLQ4</accession>
<protein>
    <submittedName>
        <fullName evidence="14">DBH-like monooxygenase protein 1 homolog</fullName>
    </submittedName>
</protein>
<evidence type="ECO:0000256" key="8">
    <source>
        <dbReference type="ARBA" id="ARBA00023033"/>
    </source>
</evidence>
<comment type="cofactor">
    <cofactor evidence="1">
        <name>Cu(2+)</name>
        <dbReference type="ChEBI" id="CHEBI:29036"/>
    </cofactor>
</comment>
<dbReference type="Gene3D" id="2.60.120.230">
    <property type="match status" value="1"/>
</dbReference>